<reference evidence="2" key="1">
    <citation type="submission" date="2020-07" db="EMBL/GenBank/DDBJ databases">
        <title>Multicomponent nature underlies the extraordinary mechanical properties of spider dragline silk.</title>
        <authorList>
            <person name="Kono N."/>
            <person name="Nakamura H."/>
            <person name="Mori M."/>
            <person name="Yoshida Y."/>
            <person name="Ohtoshi R."/>
            <person name="Malay A.D."/>
            <person name="Moran D.A.P."/>
            <person name="Tomita M."/>
            <person name="Numata K."/>
            <person name="Arakawa K."/>
        </authorList>
    </citation>
    <scope>NUCLEOTIDE SEQUENCE</scope>
</reference>
<gene>
    <name evidence="2" type="ORF">TNCT_646121</name>
</gene>
<name>A0A8X6HL88_TRICU</name>
<comment type="caution">
    <text evidence="2">The sequence shown here is derived from an EMBL/GenBank/DDBJ whole genome shotgun (WGS) entry which is preliminary data.</text>
</comment>
<sequence length="101" mass="11134">MHTSGEAVHSVHESLSNSASGKRIQLQDADSSFIEIDDGFDGYRVFGKNIMFTNIPNFASCKKCGGDIVLTEKCARCLSSAFRLNARTVVTYVRLEVQNVE</sequence>
<feature type="region of interest" description="Disordered" evidence="1">
    <location>
        <begin position="1"/>
        <end position="25"/>
    </location>
</feature>
<evidence type="ECO:0000313" key="3">
    <source>
        <dbReference type="Proteomes" id="UP000887116"/>
    </source>
</evidence>
<evidence type="ECO:0000313" key="2">
    <source>
        <dbReference type="EMBL" id="GFQ76652.1"/>
    </source>
</evidence>
<protein>
    <submittedName>
        <fullName evidence="2">Uncharacterized protein</fullName>
    </submittedName>
</protein>
<accession>A0A8X6HL88</accession>
<dbReference type="Proteomes" id="UP000887116">
    <property type="component" value="Unassembled WGS sequence"/>
</dbReference>
<evidence type="ECO:0000256" key="1">
    <source>
        <dbReference type="SAM" id="MobiDB-lite"/>
    </source>
</evidence>
<proteinExistence type="predicted"/>
<dbReference type="AlphaFoldDB" id="A0A8X6HL88"/>
<organism evidence="2 3">
    <name type="scientific">Trichonephila clavata</name>
    <name type="common">Joro spider</name>
    <name type="synonym">Nephila clavata</name>
    <dbReference type="NCBI Taxonomy" id="2740835"/>
    <lineage>
        <taxon>Eukaryota</taxon>
        <taxon>Metazoa</taxon>
        <taxon>Ecdysozoa</taxon>
        <taxon>Arthropoda</taxon>
        <taxon>Chelicerata</taxon>
        <taxon>Arachnida</taxon>
        <taxon>Araneae</taxon>
        <taxon>Araneomorphae</taxon>
        <taxon>Entelegynae</taxon>
        <taxon>Araneoidea</taxon>
        <taxon>Nephilidae</taxon>
        <taxon>Trichonephila</taxon>
    </lineage>
</organism>
<keyword evidence="3" id="KW-1185">Reference proteome</keyword>
<dbReference type="EMBL" id="BMAO01011796">
    <property type="protein sequence ID" value="GFQ76652.1"/>
    <property type="molecule type" value="Genomic_DNA"/>
</dbReference>